<keyword evidence="3" id="KW-1185">Reference proteome</keyword>
<evidence type="ECO:0000313" key="2">
    <source>
        <dbReference type="EMBL" id="KAH8078078.1"/>
    </source>
</evidence>
<comment type="caution">
    <text evidence="2">The sequence shown here is derived from an EMBL/GenBank/DDBJ whole genome shotgun (WGS) entry which is preliminary data.</text>
</comment>
<evidence type="ECO:0000313" key="3">
    <source>
        <dbReference type="Proteomes" id="UP000813824"/>
    </source>
</evidence>
<proteinExistence type="predicted"/>
<feature type="region of interest" description="Disordered" evidence="1">
    <location>
        <begin position="12"/>
        <end position="43"/>
    </location>
</feature>
<protein>
    <submittedName>
        <fullName evidence="2">Uncharacterized protein</fullName>
    </submittedName>
</protein>
<accession>A0A8K0UFU7</accession>
<sequence length="644" mass="72988">MVRLMGGKVARGEEVGLSSQGSGHTETAVASSSQPSSSSGTVVEPYPLPEYLKRWEANSVVILTDSEGDEEADMNLGVKQMSMLVLLEKIVAGQMVDSTVATLTDDRSSTALLETVIAGRMDGGQIENRTAVGRGKGAASEAAEWVVYVFFKTDFPPISFHLSESKPLGRQWDEVFAFFGRTRQKELIARWDVEGWMYVLSDNLAIPTDKPYVFLCLLGVTVPDTLLFPFTRMNQRHPPDVTKEDSIVVQSVKLPKESDVAQRRRLLAIKRYKKAMGVPMPRGWPLCALPDAKERVLRELCRKTGGRVLDEDVIVRSETQEKIPAWRRVLAYFDSAQVVEKWQCVEHGRLKFRVAMEFVDLGEICALCEECGEVARWKPNFPEPVVIFIDHMRVWEDIVRDEETTETDLLCVSSLPISKAVWMVKVLWGGECSLVNVMVQVSLGEAKRMLRILRESYGRAGSSVPGARTNNFREFMLYVWYMDGVNPIAFHGVTPLQYVPIRYLRQALDFFGMDEFALVRGWDRSRREWSSEHPVSTWHQPADRVIFWVLSGVTELPDTDIFPLTRVADGQDIVIENEPGIIMATRSVLEETELAKARYQAALREYRAAKALVSVTLQPSSQSKRFRRHVASWRRDQREMIEID</sequence>
<organism evidence="2 3">
    <name type="scientific">Cristinia sonorae</name>
    <dbReference type="NCBI Taxonomy" id="1940300"/>
    <lineage>
        <taxon>Eukaryota</taxon>
        <taxon>Fungi</taxon>
        <taxon>Dikarya</taxon>
        <taxon>Basidiomycota</taxon>
        <taxon>Agaricomycotina</taxon>
        <taxon>Agaricomycetes</taxon>
        <taxon>Agaricomycetidae</taxon>
        <taxon>Agaricales</taxon>
        <taxon>Pleurotineae</taxon>
        <taxon>Stephanosporaceae</taxon>
        <taxon>Cristinia</taxon>
    </lineage>
</organism>
<feature type="compositionally biased region" description="Polar residues" evidence="1">
    <location>
        <begin position="17"/>
        <end position="30"/>
    </location>
</feature>
<dbReference type="EMBL" id="JAEVFJ010000060">
    <property type="protein sequence ID" value="KAH8078078.1"/>
    <property type="molecule type" value="Genomic_DNA"/>
</dbReference>
<dbReference type="Proteomes" id="UP000813824">
    <property type="component" value="Unassembled WGS sequence"/>
</dbReference>
<reference evidence="2" key="1">
    <citation type="journal article" date="2021" name="New Phytol.">
        <title>Evolutionary innovations through gain and loss of genes in the ectomycorrhizal Boletales.</title>
        <authorList>
            <person name="Wu G."/>
            <person name="Miyauchi S."/>
            <person name="Morin E."/>
            <person name="Kuo A."/>
            <person name="Drula E."/>
            <person name="Varga T."/>
            <person name="Kohler A."/>
            <person name="Feng B."/>
            <person name="Cao Y."/>
            <person name="Lipzen A."/>
            <person name="Daum C."/>
            <person name="Hundley H."/>
            <person name="Pangilinan J."/>
            <person name="Johnson J."/>
            <person name="Barry K."/>
            <person name="LaButti K."/>
            <person name="Ng V."/>
            <person name="Ahrendt S."/>
            <person name="Min B."/>
            <person name="Choi I.G."/>
            <person name="Park H."/>
            <person name="Plett J.M."/>
            <person name="Magnuson J."/>
            <person name="Spatafora J.W."/>
            <person name="Nagy L.G."/>
            <person name="Henrissat B."/>
            <person name="Grigoriev I.V."/>
            <person name="Yang Z.L."/>
            <person name="Xu J."/>
            <person name="Martin F.M."/>
        </authorList>
    </citation>
    <scope>NUCLEOTIDE SEQUENCE</scope>
    <source>
        <strain evidence="2">KKN 215</strain>
    </source>
</reference>
<dbReference type="AlphaFoldDB" id="A0A8K0UFU7"/>
<evidence type="ECO:0000256" key="1">
    <source>
        <dbReference type="SAM" id="MobiDB-lite"/>
    </source>
</evidence>
<name>A0A8K0UFU7_9AGAR</name>
<gene>
    <name evidence="2" type="ORF">BXZ70DRAFT_911252</name>
</gene>